<evidence type="ECO:0000256" key="1">
    <source>
        <dbReference type="ARBA" id="ARBA00023122"/>
    </source>
</evidence>
<evidence type="ECO:0000313" key="4">
    <source>
        <dbReference type="EMBL" id="MBK1643932.1"/>
    </source>
</evidence>
<evidence type="ECO:0000256" key="2">
    <source>
        <dbReference type="PROSITE-ProRule" id="PRU00703"/>
    </source>
</evidence>
<evidence type="ECO:0000259" key="3">
    <source>
        <dbReference type="PROSITE" id="PS51371"/>
    </source>
</evidence>
<dbReference type="Gene3D" id="3.10.580.10">
    <property type="entry name" value="CBS-domain"/>
    <property type="match status" value="1"/>
</dbReference>
<dbReference type="Proteomes" id="UP001138802">
    <property type="component" value="Unassembled WGS sequence"/>
</dbReference>
<evidence type="ECO:0000313" key="5">
    <source>
        <dbReference type="Proteomes" id="UP001138802"/>
    </source>
</evidence>
<dbReference type="InterPro" id="IPR046342">
    <property type="entry name" value="CBS_dom_sf"/>
</dbReference>
<dbReference type="Pfam" id="PF00571">
    <property type="entry name" value="CBS"/>
    <property type="match status" value="2"/>
</dbReference>
<feature type="domain" description="CBS" evidence="3">
    <location>
        <begin position="80"/>
        <end position="136"/>
    </location>
</feature>
<keyword evidence="5" id="KW-1185">Reference proteome</keyword>
<name>A0A9X0WFX3_9GAMM</name>
<dbReference type="AlphaFoldDB" id="A0A9X0WFX3"/>
<dbReference type="RefSeq" id="WP_200386739.1">
    <property type="nucleotide sequence ID" value="NZ_NRSD01000003.1"/>
</dbReference>
<dbReference type="GO" id="GO:0008773">
    <property type="term" value="F:[protein-PII] uridylyltransferase activity"/>
    <property type="evidence" value="ECO:0007669"/>
    <property type="project" value="InterPro"/>
</dbReference>
<dbReference type="SUPFAM" id="SSF54631">
    <property type="entry name" value="CBS-domain pair"/>
    <property type="match status" value="1"/>
</dbReference>
<comment type="caution">
    <text evidence="4">The sequence shown here is derived from an EMBL/GenBank/DDBJ whole genome shotgun (WGS) entry which is preliminary data.</text>
</comment>
<proteinExistence type="predicted"/>
<sequence length="480" mass="53461">MSAENVFFVPVRDLCQRDVVTCEQDTSLVSAAAVMSERNISSIVVCADQVPVGMVTDRDLRNKVVAQGRSPSDLLVSDVMNRPLVTIGEDDYLFDALYLMTRRRIHRLCVIDANGELCGIVTDSDALRLQSRSPQLLMKEIEEATGVDELKSLHRKLEQLVIHLAGTGVATKDLVQTVAHLNDRILIRLIELVRSARYPDLTDRFAFLALGSEGRQEQTLSTDQDNAIVFADDLSESERERLAAFSEDLIDRLIEIGVPPCAGGIMAKNPAWRRSLSEWKLVLEKWLRTPSPENILSGSMFFDLRTLYGDSGFESELKAHIQSQLQANNLFLAHSAANAVGFKPPLGLLGQIKPERRGPNRGSIELKKAGIFPITEGIKAMALQAGVGDGGTRGRVFGLERVGVLRPEQADHLITALDFLVTLRLRGQLLAIEQGRTPNNYLPLERLNRIEEGRLKLALKEVSRFQTFLYGRFHLNQMSR</sequence>
<dbReference type="InterPro" id="IPR051257">
    <property type="entry name" value="Diverse_CBS-Domain"/>
</dbReference>
<dbReference type="EMBL" id="NRSD01000003">
    <property type="protein sequence ID" value="MBK1643932.1"/>
    <property type="molecule type" value="Genomic_DNA"/>
</dbReference>
<dbReference type="PROSITE" id="PS51371">
    <property type="entry name" value="CBS"/>
    <property type="match status" value="2"/>
</dbReference>
<dbReference type="InterPro" id="IPR018821">
    <property type="entry name" value="DUF294_put_nucleoTrafse_sb-bd"/>
</dbReference>
<dbReference type="Pfam" id="PF03445">
    <property type="entry name" value="DUF294"/>
    <property type="match status" value="1"/>
</dbReference>
<dbReference type="InterPro" id="IPR000644">
    <property type="entry name" value="CBS_dom"/>
</dbReference>
<dbReference type="PANTHER" id="PTHR43080">
    <property type="entry name" value="CBS DOMAIN-CONTAINING PROTEIN CBSX3, MITOCHONDRIAL"/>
    <property type="match status" value="1"/>
</dbReference>
<protein>
    <submittedName>
        <fullName evidence="4">Signal transduction protein</fullName>
    </submittedName>
</protein>
<feature type="domain" description="CBS" evidence="3">
    <location>
        <begin position="15"/>
        <end position="72"/>
    </location>
</feature>
<organism evidence="4 5">
    <name type="scientific">Thiocapsa imhoffii</name>
    <dbReference type="NCBI Taxonomy" id="382777"/>
    <lineage>
        <taxon>Bacteria</taxon>
        <taxon>Pseudomonadati</taxon>
        <taxon>Pseudomonadota</taxon>
        <taxon>Gammaproteobacteria</taxon>
        <taxon>Chromatiales</taxon>
        <taxon>Chromatiaceae</taxon>
        <taxon>Thiocapsa</taxon>
    </lineage>
</organism>
<dbReference type="SMART" id="SM00116">
    <property type="entry name" value="CBS"/>
    <property type="match status" value="2"/>
</dbReference>
<dbReference type="Pfam" id="PF10335">
    <property type="entry name" value="DUF294_C"/>
    <property type="match status" value="1"/>
</dbReference>
<dbReference type="CDD" id="cd04587">
    <property type="entry name" value="CBS_pair_CAP-ED_NT_Pol-beta-like_DUF294_assoc"/>
    <property type="match status" value="1"/>
</dbReference>
<accession>A0A9X0WFX3</accession>
<reference evidence="4 5" key="1">
    <citation type="journal article" date="2020" name="Microorganisms">
        <title>Osmotic Adaptation and Compatible Solute Biosynthesis of Phototrophic Bacteria as Revealed from Genome Analyses.</title>
        <authorList>
            <person name="Imhoff J.F."/>
            <person name="Rahn T."/>
            <person name="Kunzel S."/>
            <person name="Keller A."/>
            <person name="Neulinger S.C."/>
        </authorList>
    </citation>
    <scope>NUCLEOTIDE SEQUENCE [LARGE SCALE GENOMIC DNA]</scope>
    <source>
        <strain evidence="4 5">DSM 21303</strain>
    </source>
</reference>
<dbReference type="InterPro" id="IPR005105">
    <property type="entry name" value="GlnD_Uridyltrans_N"/>
</dbReference>
<gene>
    <name evidence="4" type="ORF">CKO25_04520</name>
</gene>
<dbReference type="CDD" id="cd05401">
    <property type="entry name" value="NT_GlnE_GlnD_like"/>
    <property type="match status" value="1"/>
</dbReference>
<keyword evidence="1 2" id="KW-0129">CBS domain</keyword>
<dbReference type="PANTHER" id="PTHR43080:SF2">
    <property type="entry name" value="CBS DOMAIN-CONTAINING PROTEIN"/>
    <property type="match status" value="1"/>
</dbReference>